<dbReference type="RefSeq" id="WP_183404544.1">
    <property type="nucleotide sequence ID" value="NZ_JACHGG010000005.1"/>
</dbReference>
<sequence>MRPKIRRLWQFHRFSEKPGATMYAYRLTSQYDYDDKLQREVATHDTVEVAVTASQADSLFNLAKAVYKSVAVSNIDTIYNEPKQTHFETDDVSGILNIKSKYGNIRIDVGPLHSSNNRQVAPFLALCSRFKVLFPKEE</sequence>
<keyword evidence="2" id="KW-1185">Reference proteome</keyword>
<dbReference type="AlphaFoldDB" id="A0A7W9WC37"/>
<proteinExistence type="predicted"/>
<comment type="caution">
    <text evidence="1">The sequence shown here is derived from an EMBL/GenBank/DDBJ whole genome shotgun (WGS) entry which is preliminary data.</text>
</comment>
<organism evidence="1 2">
    <name type="scientific">Hymenobacter luteus</name>
    <dbReference type="NCBI Taxonomy" id="1411122"/>
    <lineage>
        <taxon>Bacteria</taxon>
        <taxon>Pseudomonadati</taxon>
        <taxon>Bacteroidota</taxon>
        <taxon>Cytophagia</taxon>
        <taxon>Cytophagales</taxon>
        <taxon>Hymenobacteraceae</taxon>
        <taxon>Hymenobacter</taxon>
    </lineage>
</organism>
<dbReference type="EMBL" id="JACHGG010000005">
    <property type="protein sequence ID" value="MBB6060459.1"/>
    <property type="molecule type" value="Genomic_DNA"/>
</dbReference>
<dbReference type="Proteomes" id="UP000532746">
    <property type="component" value="Unassembled WGS sequence"/>
</dbReference>
<evidence type="ECO:0000313" key="1">
    <source>
        <dbReference type="EMBL" id="MBB6060459.1"/>
    </source>
</evidence>
<evidence type="ECO:0000313" key="2">
    <source>
        <dbReference type="Proteomes" id="UP000532746"/>
    </source>
</evidence>
<protein>
    <submittedName>
        <fullName evidence="1">Uncharacterized protein</fullName>
    </submittedName>
</protein>
<reference evidence="1 2" key="1">
    <citation type="submission" date="2020-08" db="EMBL/GenBank/DDBJ databases">
        <title>Genomic Encyclopedia of Type Strains, Phase IV (KMG-IV): sequencing the most valuable type-strain genomes for metagenomic binning, comparative biology and taxonomic classification.</title>
        <authorList>
            <person name="Goeker M."/>
        </authorList>
    </citation>
    <scope>NUCLEOTIDE SEQUENCE [LARGE SCALE GENOMIC DNA]</scope>
    <source>
        <strain evidence="1 2">DSM 26718</strain>
    </source>
</reference>
<name>A0A7W9WC37_9BACT</name>
<accession>A0A7W9WC37</accession>
<gene>
    <name evidence="1" type="ORF">HNQ93_003333</name>
</gene>